<dbReference type="AlphaFoldDB" id="A0A2I0ITH8"/>
<evidence type="ECO:0000256" key="6">
    <source>
        <dbReference type="ARBA" id="ARBA00023163"/>
    </source>
</evidence>
<sequence length="261" mass="28020">MGHATPMLDFVALGFQFHAKAPRVCRPYGVGGGGDDKACFVASELAKKLSLSAHPLFFSVLPNTTSPFSAETLTLYSHGEYRPIKHFSATSFPLLASSCCDYYVGRGETMTSEEMNGGENTNKKEETNASDDGSKKCCADCKTTKTPLWRSGPSGPKSLCNACGIRYRKKRVSVRVGGSSSSPPSSASSSDRKRERETGSDTGKKGLSESVRMSLVLLGKDFLLQTSAVAKKQRCQRKRKLGEEELAAVSLMALSCGSVFA</sequence>
<organism evidence="12 13">
    <name type="scientific">Punica granatum</name>
    <name type="common">Pomegranate</name>
    <dbReference type="NCBI Taxonomy" id="22663"/>
    <lineage>
        <taxon>Eukaryota</taxon>
        <taxon>Viridiplantae</taxon>
        <taxon>Streptophyta</taxon>
        <taxon>Embryophyta</taxon>
        <taxon>Tracheophyta</taxon>
        <taxon>Spermatophyta</taxon>
        <taxon>Magnoliopsida</taxon>
        <taxon>eudicotyledons</taxon>
        <taxon>Gunneridae</taxon>
        <taxon>Pentapetalae</taxon>
        <taxon>rosids</taxon>
        <taxon>malvids</taxon>
        <taxon>Myrtales</taxon>
        <taxon>Lythraceae</taxon>
        <taxon>Punica</taxon>
    </lineage>
</organism>
<dbReference type="Pfam" id="PF00320">
    <property type="entry name" value="GATA"/>
    <property type="match status" value="1"/>
</dbReference>
<comment type="similarity">
    <text evidence="7">Belongs to the type IV zinc-finger family. Class B subfamily.</text>
</comment>
<evidence type="ECO:0000256" key="3">
    <source>
        <dbReference type="ARBA" id="ARBA00022833"/>
    </source>
</evidence>
<dbReference type="Gene3D" id="3.30.50.10">
    <property type="entry name" value="Erythroid Transcription Factor GATA-1, subunit A"/>
    <property type="match status" value="1"/>
</dbReference>
<evidence type="ECO:0000313" key="12">
    <source>
        <dbReference type="EMBL" id="PKI47318.1"/>
    </source>
</evidence>
<evidence type="ECO:0000256" key="10">
    <source>
        <dbReference type="SAM" id="MobiDB-lite"/>
    </source>
</evidence>
<dbReference type="GO" id="GO:0006355">
    <property type="term" value="P:regulation of DNA-templated transcription"/>
    <property type="evidence" value="ECO:0007669"/>
    <property type="project" value="InterPro"/>
</dbReference>
<keyword evidence="6" id="KW-0804">Transcription</keyword>
<keyword evidence="3" id="KW-0862">Zinc</keyword>
<dbReference type="GO" id="GO:0043565">
    <property type="term" value="F:sequence-specific DNA binding"/>
    <property type="evidence" value="ECO:0007669"/>
    <property type="project" value="InterPro"/>
</dbReference>
<comment type="function">
    <text evidence="8">Transcriptional regulator that specifically binds 5'-GATA-3' or 5'-GAT-3' motifs within gene promoters.</text>
</comment>
<dbReference type="PANTHER" id="PTHR47172">
    <property type="entry name" value="OS01G0976800 PROTEIN"/>
    <property type="match status" value="1"/>
</dbReference>
<dbReference type="PANTHER" id="PTHR47172:SF9">
    <property type="entry name" value="GATA TRANSCRIPTION FACTOR 23"/>
    <property type="match status" value="1"/>
</dbReference>
<dbReference type="SUPFAM" id="SSF57716">
    <property type="entry name" value="Glucocorticoid receptor-like (DNA-binding domain)"/>
    <property type="match status" value="1"/>
</dbReference>
<feature type="compositionally biased region" description="Basic and acidic residues" evidence="10">
    <location>
        <begin position="121"/>
        <end position="135"/>
    </location>
</feature>
<evidence type="ECO:0000313" key="13">
    <source>
        <dbReference type="Proteomes" id="UP000233551"/>
    </source>
</evidence>
<evidence type="ECO:0000256" key="8">
    <source>
        <dbReference type="ARBA" id="ARBA00037539"/>
    </source>
</evidence>
<dbReference type="GO" id="GO:0008270">
    <property type="term" value="F:zinc ion binding"/>
    <property type="evidence" value="ECO:0007669"/>
    <property type="project" value="UniProtKB-KW"/>
</dbReference>
<proteinExistence type="inferred from homology"/>
<evidence type="ECO:0000256" key="5">
    <source>
        <dbReference type="ARBA" id="ARBA00023125"/>
    </source>
</evidence>
<reference evidence="12 13" key="1">
    <citation type="submission" date="2017-11" db="EMBL/GenBank/DDBJ databases">
        <title>De-novo sequencing of pomegranate (Punica granatum L.) genome.</title>
        <authorList>
            <person name="Akparov Z."/>
            <person name="Amiraslanov A."/>
            <person name="Hajiyeva S."/>
            <person name="Abbasov M."/>
            <person name="Kaur K."/>
            <person name="Hamwieh A."/>
            <person name="Solovyev V."/>
            <person name="Salamov A."/>
            <person name="Braich B."/>
            <person name="Kosarev P."/>
            <person name="Mahmoud A."/>
            <person name="Hajiyev E."/>
            <person name="Babayeva S."/>
            <person name="Izzatullayeva V."/>
            <person name="Mammadov A."/>
            <person name="Mammadov A."/>
            <person name="Sharifova S."/>
            <person name="Ojaghi J."/>
            <person name="Eynullazada K."/>
            <person name="Bayramov B."/>
            <person name="Abdulazimova A."/>
            <person name="Shahmuradov I."/>
        </authorList>
    </citation>
    <scope>NUCLEOTIDE SEQUENCE [LARGE SCALE GENOMIC DNA]</scope>
    <source>
        <strain evidence="13">cv. AG2017</strain>
        <tissue evidence="12">Leaf</tissue>
    </source>
</reference>
<evidence type="ECO:0000256" key="4">
    <source>
        <dbReference type="ARBA" id="ARBA00023015"/>
    </source>
</evidence>
<feature type="compositionally biased region" description="Basic and acidic residues" evidence="10">
    <location>
        <begin position="190"/>
        <end position="207"/>
    </location>
</feature>
<evidence type="ECO:0000256" key="7">
    <source>
        <dbReference type="ARBA" id="ARBA00024019"/>
    </source>
</evidence>
<dbReference type="CDD" id="cd00202">
    <property type="entry name" value="ZnF_GATA"/>
    <property type="match status" value="1"/>
</dbReference>
<accession>A0A2I0ITH8</accession>
<dbReference type="STRING" id="22663.A0A2I0ITH8"/>
<name>A0A2I0ITH8_PUNGR</name>
<keyword evidence="1" id="KW-0479">Metal-binding</keyword>
<gene>
    <name evidence="12" type="ORF">CRG98_032293</name>
</gene>
<feature type="region of interest" description="Disordered" evidence="10">
    <location>
        <begin position="111"/>
        <end position="135"/>
    </location>
</feature>
<dbReference type="InterPro" id="IPR000679">
    <property type="entry name" value="Znf_GATA"/>
</dbReference>
<comment type="caution">
    <text evidence="12">The sequence shown here is derived from an EMBL/GenBank/DDBJ whole genome shotgun (WGS) entry which is preliminary data.</text>
</comment>
<evidence type="ECO:0000256" key="2">
    <source>
        <dbReference type="ARBA" id="ARBA00022771"/>
    </source>
</evidence>
<dbReference type="PROSITE" id="PS50114">
    <property type="entry name" value="GATA_ZN_FINGER_2"/>
    <property type="match status" value="1"/>
</dbReference>
<keyword evidence="2 9" id="KW-0863">Zinc-finger</keyword>
<feature type="region of interest" description="Disordered" evidence="10">
    <location>
        <begin position="174"/>
        <end position="207"/>
    </location>
</feature>
<dbReference type="SMART" id="SM00401">
    <property type="entry name" value="ZnF_GATA"/>
    <property type="match status" value="1"/>
</dbReference>
<keyword evidence="13" id="KW-1185">Reference proteome</keyword>
<evidence type="ECO:0000256" key="9">
    <source>
        <dbReference type="PROSITE-ProRule" id="PRU00094"/>
    </source>
</evidence>
<feature type="domain" description="GATA-type" evidence="11">
    <location>
        <begin position="138"/>
        <end position="168"/>
    </location>
</feature>
<feature type="compositionally biased region" description="Low complexity" evidence="10">
    <location>
        <begin position="174"/>
        <end position="189"/>
    </location>
</feature>
<evidence type="ECO:0000259" key="11">
    <source>
        <dbReference type="PROSITE" id="PS50114"/>
    </source>
</evidence>
<feature type="compositionally biased region" description="Polar residues" evidence="10">
    <location>
        <begin position="111"/>
        <end position="120"/>
    </location>
</feature>
<keyword evidence="4" id="KW-0805">Transcription regulation</keyword>
<dbReference type="EMBL" id="PGOL01002518">
    <property type="protein sequence ID" value="PKI47318.1"/>
    <property type="molecule type" value="Genomic_DNA"/>
</dbReference>
<evidence type="ECO:0000256" key="1">
    <source>
        <dbReference type="ARBA" id="ARBA00022723"/>
    </source>
</evidence>
<keyword evidence="5" id="KW-0238">DNA-binding</keyword>
<dbReference type="PROSITE" id="PS00344">
    <property type="entry name" value="GATA_ZN_FINGER_1"/>
    <property type="match status" value="1"/>
</dbReference>
<dbReference type="Proteomes" id="UP000233551">
    <property type="component" value="Unassembled WGS sequence"/>
</dbReference>
<dbReference type="InterPro" id="IPR013088">
    <property type="entry name" value="Znf_NHR/GATA"/>
</dbReference>
<protein>
    <recommendedName>
        <fullName evidence="11">GATA-type domain-containing protein</fullName>
    </recommendedName>
</protein>